<dbReference type="HOGENOM" id="CLU_2968218_0_0_1"/>
<keyword evidence="2" id="KW-1185">Reference proteome</keyword>
<sequence>RRVNNQRGHIDDNIIVSPIKCNVARKDMSLKAFRYQKLLDFNCALSIQSMKRKKIYIER</sequence>
<protein>
    <submittedName>
        <fullName evidence="1">Uncharacterized protein</fullName>
    </submittedName>
</protein>
<reference evidence="1 2" key="1">
    <citation type="submission" date="2013-11" db="EMBL/GenBank/DDBJ databases">
        <title>The Genome Sequence of Phytophthora parasitica P1569.</title>
        <authorList>
            <consortium name="The Broad Institute Genomics Platform"/>
            <person name="Russ C."/>
            <person name="Tyler B."/>
            <person name="Panabieres F."/>
            <person name="Shan W."/>
            <person name="Tripathy S."/>
            <person name="Grunwald N."/>
            <person name="Machado M."/>
            <person name="Johnson C.S."/>
            <person name="Arredondo F."/>
            <person name="Hong C."/>
            <person name="Coffey M."/>
            <person name="Young S.K."/>
            <person name="Zeng Q."/>
            <person name="Gargeya S."/>
            <person name="Fitzgerald M."/>
            <person name="Abouelleil A."/>
            <person name="Alvarado L."/>
            <person name="Chapman S.B."/>
            <person name="Gainer-Dewar J."/>
            <person name="Goldberg J."/>
            <person name="Griggs A."/>
            <person name="Gujja S."/>
            <person name="Hansen M."/>
            <person name="Howarth C."/>
            <person name="Imamovic A."/>
            <person name="Ireland A."/>
            <person name="Larimer J."/>
            <person name="McCowan C."/>
            <person name="Murphy C."/>
            <person name="Pearson M."/>
            <person name="Poon T.W."/>
            <person name="Priest M."/>
            <person name="Roberts A."/>
            <person name="Saif S."/>
            <person name="Shea T."/>
            <person name="Sykes S."/>
            <person name="Wortman J."/>
            <person name="Nusbaum C."/>
            <person name="Birren B."/>
        </authorList>
    </citation>
    <scope>NUCLEOTIDE SEQUENCE [LARGE SCALE GENOMIC DNA]</scope>
    <source>
        <strain evidence="1 2">P1569</strain>
    </source>
</reference>
<comment type="caution">
    <text evidence="1">The sequence shown here is derived from an EMBL/GenBank/DDBJ whole genome shotgun (WGS) entry which is preliminary data.</text>
</comment>
<evidence type="ECO:0000313" key="2">
    <source>
        <dbReference type="Proteomes" id="UP000018721"/>
    </source>
</evidence>
<accession>V9DVF9</accession>
<proteinExistence type="predicted"/>
<name>V9DVF9_PHYNI</name>
<evidence type="ECO:0000313" key="1">
    <source>
        <dbReference type="EMBL" id="ETI29987.1"/>
    </source>
</evidence>
<feature type="non-terminal residue" evidence="1">
    <location>
        <position position="1"/>
    </location>
</feature>
<gene>
    <name evidence="1" type="ORF">F443_22894</name>
</gene>
<dbReference type="AlphaFoldDB" id="V9DVF9"/>
<dbReference type="EMBL" id="ANIZ01004599">
    <property type="protein sequence ID" value="ETI29987.1"/>
    <property type="molecule type" value="Genomic_DNA"/>
</dbReference>
<organism evidence="1 2">
    <name type="scientific">Phytophthora nicotianae P1569</name>
    <dbReference type="NCBI Taxonomy" id="1317065"/>
    <lineage>
        <taxon>Eukaryota</taxon>
        <taxon>Sar</taxon>
        <taxon>Stramenopiles</taxon>
        <taxon>Oomycota</taxon>
        <taxon>Peronosporomycetes</taxon>
        <taxon>Peronosporales</taxon>
        <taxon>Peronosporaceae</taxon>
        <taxon>Phytophthora</taxon>
    </lineage>
</organism>
<dbReference type="Proteomes" id="UP000018721">
    <property type="component" value="Unassembled WGS sequence"/>
</dbReference>